<dbReference type="Pfam" id="PF00687">
    <property type="entry name" value="Ribosomal_L1"/>
    <property type="match status" value="1"/>
</dbReference>
<dbReference type="PROSITE" id="PS01199">
    <property type="entry name" value="RIBOSOMAL_L1"/>
    <property type="match status" value="1"/>
</dbReference>
<evidence type="ECO:0008006" key="7">
    <source>
        <dbReference type="Google" id="ProtNLM"/>
    </source>
</evidence>
<dbReference type="GO" id="GO:0015934">
    <property type="term" value="C:large ribosomal subunit"/>
    <property type="evidence" value="ECO:0007669"/>
    <property type="project" value="InterPro"/>
</dbReference>
<dbReference type="GO" id="GO:0006412">
    <property type="term" value="P:translation"/>
    <property type="evidence" value="ECO:0007669"/>
    <property type="project" value="InterPro"/>
</dbReference>
<evidence type="ECO:0000256" key="3">
    <source>
        <dbReference type="ARBA" id="ARBA00022884"/>
    </source>
</evidence>
<dbReference type="PANTHER" id="PTHR36427">
    <property type="entry name" value="54S RIBOSOMAL PROTEIN L1, MITOCHONDRIAL"/>
    <property type="match status" value="1"/>
</dbReference>
<dbReference type="InterPro" id="IPR028364">
    <property type="entry name" value="Ribosomal_uL1/biogenesis"/>
</dbReference>
<dbReference type="PANTHER" id="PTHR36427:SF3">
    <property type="entry name" value="LARGE RIBOSOMAL SUBUNIT PROTEIN UL1M"/>
    <property type="match status" value="1"/>
</dbReference>
<dbReference type="Gene3D" id="3.40.50.790">
    <property type="match status" value="1"/>
</dbReference>
<organism evidence="6">
    <name type="scientific">marine metagenome</name>
    <dbReference type="NCBI Taxonomy" id="408172"/>
    <lineage>
        <taxon>unclassified sequences</taxon>
        <taxon>metagenomes</taxon>
        <taxon>ecological metagenomes</taxon>
    </lineage>
</organism>
<keyword evidence="5" id="KW-0687">Ribonucleoprotein</keyword>
<dbReference type="HAMAP" id="MF_01318_B">
    <property type="entry name" value="Ribosomal_uL1_B"/>
    <property type="match status" value="1"/>
</dbReference>
<dbReference type="GO" id="GO:0003735">
    <property type="term" value="F:structural constituent of ribosome"/>
    <property type="evidence" value="ECO:0007669"/>
    <property type="project" value="InterPro"/>
</dbReference>
<dbReference type="SUPFAM" id="SSF56808">
    <property type="entry name" value="Ribosomal protein L1"/>
    <property type="match status" value="1"/>
</dbReference>
<dbReference type="InterPro" id="IPR002143">
    <property type="entry name" value="Ribosomal_uL1"/>
</dbReference>
<dbReference type="InterPro" id="IPR023673">
    <property type="entry name" value="Ribosomal_uL1_CS"/>
</dbReference>
<dbReference type="NCBIfam" id="TIGR01169">
    <property type="entry name" value="rplA_bact"/>
    <property type="match status" value="1"/>
</dbReference>
<dbReference type="InterPro" id="IPR005878">
    <property type="entry name" value="Ribosom_uL1_bac-type"/>
</dbReference>
<dbReference type="PIRSF" id="PIRSF002155">
    <property type="entry name" value="Ribosomal_L1"/>
    <property type="match status" value="1"/>
</dbReference>
<accession>A0A381TQ51</accession>
<comment type="similarity">
    <text evidence="1">Belongs to the universal ribosomal protein uL1 family.</text>
</comment>
<dbReference type="FunFam" id="3.40.50.790:FF:000001">
    <property type="entry name" value="50S ribosomal protein L1"/>
    <property type="match status" value="1"/>
</dbReference>
<protein>
    <recommendedName>
        <fullName evidence="7">50S ribosomal protein L1</fullName>
    </recommendedName>
</protein>
<keyword evidence="2" id="KW-0699">rRNA-binding</keyword>
<dbReference type="GO" id="GO:0019843">
    <property type="term" value="F:rRNA binding"/>
    <property type="evidence" value="ECO:0007669"/>
    <property type="project" value="UniProtKB-KW"/>
</dbReference>
<dbReference type="CDD" id="cd00403">
    <property type="entry name" value="Ribosomal_L1"/>
    <property type="match status" value="1"/>
</dbReference>
<gene>
    <name evidence="6" type="ORF">METZ01_LOCUS70502</name>
</gene>
<dbReference type="InterPro" id="IPR016095">
    <property type="entry name" value="Ribosomal_uL1_3-a/b-sand"/>
</dbReference>
<dbReference type="Gene3D" id="3.30.190.20">
    <property type="match status" value="1"/>
</dbReference>
<reference evidence="6" key="1">
    <citation type="submission" date="2018-05" db="EMBL/GenBank/DDBJ databases">
        <authorList>
            <person name="Lanie J.A."/>
            <person name="Ng W.-L."/>
            <person name="Kazmierczak K.M."/>
            <person name="Andrzejewski T.M."/>
            <person name="Davidsen T.M."/>
            <person name="Wayne K.J."/>
            <person name="Tettelin H."/>
            <person name="Glass J.I."/>
            <person name="Rusch D."/>
            <person name="Podicherti R."/>
            <person name="Tsui H.-C.T."/>
            <person name="Winkler M.E."/>
        </authorList>
    </citation>
    <scope>NUCLEOTIDE SEQUENCE</scope>
</reference>
<dbReference type="EMBL" id="UINC01004898">
    <property type="protein sequence ID" value="SVA17648.1"/>
    <property type="molecule type" value="Genomic_DNA"/>
</dbReference>
<evidence type="ECO:0000256" key="2">
    <source>
        <dbReference type="ARBA" id="ARBA00022730"/>
    </source>
</evidence>
<sequence>MPKHGKHYAAALEAIEDREYPLDEGVAVVKKNSFAKFDETVEIALVLGVDPKHADQSVRSTVLLPHGTGKSKRVAVIAQGEKLKEAEAAGADVVGGTDLCTRIVEGFLEFDAVVTTPDMMRDVGKLGRVLGPRGLMPNPKAGTVTFEVGKAVEEILAGKLEFRVDKNGVVHAPIGKVSFEEAALSDNIRALSTEILRVRPAAAKGKYLKSVHLASTMGPGVSIDPGDLIPTK</sequence>
<keyword evidence="3" id="KW-0694">RNA-binding</keyword>
<evidence type="ECO:0000256" key="4">
    <source>
        <dbReference type="ARBA" id="ARBA00022980"/>
    </source>
</evidence>
<evidence type="ECO:0000256" key="1">
    <source>
        <dbReference type="ARBA" id="ARBA00010531"/>
    </source>
</evidence>
<keyword evidence="4" id="KW-0689">Ribosomal protein</keyword>
<dbReference type="InterPro" id="IPR023674">
    <property type="entry name" value="Ribosomal_uL1-like"/>
</dbReference>
<evidence type="ECO:0000256" key="5">
    <source>
        <dbReference type="ARBA" id="ARBA00023274"/>
    </source>
</evidence>
<dbReference type="AlphaFoldDB" id="A0A381TQ51"/>
<name>A0A381TQ51_9ZZZZ</name>
<evidence type="ECO:0000313" key="6">
    <source>
        <dbReference type="EMBL" id="SVA17648.1"/>
    </source>
</evidence>
<proteinExistence type="inferred from homology"/>